<protein>
    <submittedName>
        <fullName evidence="4">Prepilin peptidase CpaA</fullName>
    </submittedName>
</protein>
<accession>A0A4R2L0I2</accession>
<reference evidence="4 5" key="1">
    <citation type="submission" date="2019-03" db="EMBL/GenBank/DDBJ databases">
        <title>Genomic Encyclopedia of Type Strains, Phase IV (KMG-IV): sequencing the most valuable type-strain genomes for metagenomic binning, comparative biology and taxonomic classification.</title>
        <authorList>
            <person name="Goeker M."/>
        </authorList>
    </citation>
    <scope>NUCLEOTIDE SEQUENCE [LARGE SCALE GENOMIC DNA]</scope>
    <source>
        <strain evidence="4 5">DSM 102940</strain>
    </source>
</reference>
<evidence type="ECO:0000313" key="4">
    <source>
        <dbReference type="EMBL" id="TCO78687.1"/>
    </source>
</evidence>
<dbReference type="GO" id="GO:0006465">
    <property type="term" value="P:signal peptide processing"/>
    <property type="evidence" value="ECO:0007669"/>
    <property type="project" value="TreeGrafter"/>
</dbReference>
<dbReference type="OrthoDB" id="5508079at2"/>
<organism evidence="4 5">
    <name type="scientific">Marinisporobacter balticus</name>
    <dbReference type="NCBI Taxonomy" id="2018667"/>
    <lineage>
        <taxon>Bacteria</taxon>
        <taxon>Bacillati</taxon>
        <taxon>Bacillota</taxon>
        <taxon>Clostridia</taxon>
        <taxon>Peptostreptococcales</taxon>
        <taxon>Thermotaleaceae</taxon>
        <taxon>Marinisporobacter</taxon>
    </lineage>
</organism>
<dbReference type="AlphaFoldDB" id="A0A4R2L0I2"/>
<dbReference type="GO" id="GO:0005886">
    <property type="term" value="C:plasma membrane"/>
    <property type="evidence" value="ECO:0007669"/>
    <property type="project" value="TreeGrafter"/>
</dbReference>
<dbReference type="InterPro" id="IPR000045">
    <property type="entry name" value="Prepilin_IV_endopep_pep"/>
</dbReference>
<gene>
    <name evidence="4" type="ORF">EV214_10470</name>
</gene>
<feature type="domain" description="Prepilin type IV endopeptidase peptidase" evidence="3">
    <location>
        <begin position="5"/>
        <end position="107"/>
    </location>
</feature>
<evidence type="ECO:0000256" key="2">
    <source>
        <dbReference type="SAM" id="Phobius"/>
    </source>
</evidence>
<comment type="similarity">
    <text evidence="1">Belongs to the peptidase A24 family.</text>
</comment>
<dbReference type="Proteomes" id="UP000294919">
    <property type="component" value="Unassembled WGS sequence"/>
</dbReference>
<feature type="transmembrane region" description="Helical" evidence="2">
    <location>
        <begin position="91"/>
        <end position="113"/>
    </location>
</feature>
<keyword evidence="2" id="KW-0812">Transmembrane</keyword>
<dbReference type="Pfam" id="PF01478">
    <property type="entry name" value="Peptidase_A24"/>
    <property type="match status" value="1"/>
</dbReference>
<evidence type="ECO:0000313" key="5">
    <source>
        <dbReference type="Proteomes" id="UP000294919"/>
    </source>
</evidence>
<feature type="transmembrane region" description="Helical" evidence="2">
    <location>
        <begin position="49"/>
        <end position="70"/>
    </location>
</feature>
<dbReference type="RefSeq" id="WP_132243181.1">
    <property type="nucleotide sequence ID" value="NZ_SLWV01000004.1"/>
</dbReference>
<sequence length="170" mass="18897">MWFNLILIIVLIICVLTDIKERRIYNKVIFPSLLLAFLSHLNLGGWQNLYTSLIGFGVGFGLLFIPYFLGGIGAGDVKLLALIGALKGPSFVFYTSLYMAIAGGIIAFILLFLQKRLHITLQGLFFYLYSLKHGIKVPSFIDNHDLSNTYPYGIAIAIGAFVSLVFERGL</sequence>
<dbReference type="PANTHER" id="PTHR30487">
    <property type="entry name" value="TYPE 4 PREPILIN-LIKE PROTEINS LEADER PEPTIDE-PROCESSING ENZYME"/>
    <property type="match status" value="1"/>
</dbReference>
<keyword evidence="5" id="KW-1185">Reference proteome</keyword>
<keyword evidence="2" id="KW-0472">Membrane</keyword>
<evidence type="ECO:0000256" key="1">
    <source>
        <dbReference type="ARBA" id="ARBA00005801"/>
    </source>
</evidence>
<dbReference type="InterPro" id="IPR050882">
    <property type="entry name" value="Prepilin_peptidase/N-MTase"/>
</dbReference>
<proteinExistence type="inferred from homology"/>
<dbReference type="Gene3D" id="1.20.120.1220">
    <property type="match status" value="1"/>
</dbReference>
<comment type="caution">
    <text evidence="4">The sequence shown here is derived from an EMBL/GenBank/DDBJ whole genome shotgun (WGS) entry which is preliminary data.</text>
</comment>
<evidence type="ECO:0000259" key="3">
    <source>
        <dbReference type="Pfam" id="PF01478"/>
    </source>
</evidence>
<dbReference type="EMBL" id="SLWV01000004">
    <property type="protein sequence ID" value="TCO78687.1"/>
    <property type="molecule type" value="Genomic_DNA"/>
</dbReference>
<dbReference type="PANTHER" id="PTHR30487:SF0">
    <property type="entry name" value="PREPILIN LEADER PEPTIDASE_N-METHYLTRANSFERASE-RELATED"/>
    <property type="match status" value="1"/>
</dbReference>
<name>A0A4R2L0I2_9FIRM</name>
<dbReference type="GO" id="GO:0004190">
    <property type="term" value="F:aspartic-type endopeptidase activity"/>
    <property type="evidence" value="ECO:0007669"/>
    <property type="project" value="InterPro"/>
</dbReference>
<keyword evidence="2" id="KW-1133">Transmembrane helix</keyword>